<dbReference type="AlphaFoldDB" id="A0A5E6MHP6"/>
<dbReference type="GO" id="GO:0015035">
    <property type="term" value="F:protein-disulfide reductase activity"/>
    <property type="evidence" value="ECO:0007669"/>
    <property type="project" value="InterPro"/>
</dbReference>
<sequence length="134" mass="15598">MGVIYFDGVCGLCNRFVEFVLRHDLEHVFRFAPLQGKGFRRYAEGKEELSRSDSLVVVWETGESGEEMFVRGQAVLEVLRRLPGYRCLAILLGLLPLRWLNRLYDLLAANRYRLFGKSMSCRKPSGEEQRYFLD</sequence>
<dbReference type="OrthoDB" id="9785438at2"/>
<dbReference type="PANTHER" id="PTHR33639:SF2">
    <property type="entry name" value="DUF393 DOMAIN-CONTAINING PROTEIN"/>
    <property type="match status" value="1"/>
</dbReference>
<dbReference type="PANTHER" id="PTHR33639">
    <property type="entry name" value="THIOL-DISULFIDE OXIDOREDUCTASE DCC"/>
    <property type="match status" value="1"/>
</dbReference>
<protein>
    <recommendedName>
        <fullName evidence="3">Thiol-disulfide oxidoreductase DCC</fullName>
    </recommendedName>
</protein>
<dbReference type="Proteomes" id="UP000334923">
    <property type="component" value="Unassembled WGS sequence"/>
</dbReference>
<organism evidence="1 2">
    <name type="scientific">Methylacidimicrobium tartarophylax</name>
    <dbReference type="NCBI Taxonomy" id="1041768"/>
    <lineage>
        <taxon>Bacteria</taxon>
        <taxon>Pseudomonadati</taxon>
        <taxon>Verrucomicrobiota</taxon>
        <taxon>Methylacidimicrobium</taxon>
    </lineage>
</organism>
<evidence type="ECO:0000313" key="1">
    <source>
        <dbReference type="EMBL" id="VVM05016.1"/>
    </source>
</evidence>
<accession>A0A5E6MHP6</accession>
<evidence type="ECO:0000313" key="2">
    <source>
        <dbReference type="Proteomes" id="UP000334923"/>
    </source>
</evidence>
<reference evidence="1 2" key="1">
    <citation type="submission" date="2019-09" db="EMBL/GenBank/DDBJ databases">
        <authorList>
            <person name="Cremers G."/>
        </authorList>
    </citation>
    <scope>NUCLEOTIDE SEQUENCE [LARGE SCALE GENOMIC DNA]</scope>
    <source>
        <strain evidence="1">4A</strain>
    </source>
</reference>
<dbReference type="InterPro" id="IPR007263">
    <property type="entry name" value="DCC1-like"/>
</dbReference>
<proteinExistence type="predicted"/>
<dbReference type="Pfam" id="PF04134">
    <property type="entry name" value="DCC1-like"/>
    <property type="match status" value="1"/>
</dbReference>
<evidence type="ECO:0008006" key="3">
    <source>
        <dbReference type="Google" id="ProtNLM"/>
    </source>
</evidence>
<keyword evidence="2" id="KW-1185">Reference proteome</keyword>
<name>A0A5E6MHP6_9BACT</name>
<dbReference type="EMBL" id="CABFVA020000014">
    <property type="protein sequence ID" value="VVM05016.1"/>
    <property type="molecule type" value="Genomic_DNA"/>
</dbReference>
<gene>
    <name evidence="1" type="ORF">MAMT_00409</name>
</gene>
<dbReference type="InterPro" id="IPR052927">
    <property type="entry name" value="DCC_oxidoreductase"/>
</dbReference>